<dbReference type="Gene3D" id="1.10.357.10">
    <property type="entry name" value="Tetracycline Repressor, domain 2"/>
    <property type="match status" value="1"/>
</dbReference>
<comment type="caution">
    <text evidence="5">The sequence shown here is derived from an EMBL/GenBank/DDBJ whole genome shotgun (WGS) entry which is preliminary data.</text>
</comment>
<dbReference type="Pfam" id="PF14278">
    <property type="entry name" value="TetR_C_8"/>
    <property type="match status" value="1"/>
</dbReference>
<dbReference type="InterPro" id="IPR009057">
    <property type="entry name" value="Homeodomain-like_sf"/>
</dbReference>
<gene>
    <name evidence="5" type="ORF">ACFOUV_11395</name>
</gene>
<protein>
    <submittedName>
        <fullName evidence="5">TetR/AcrR family transcriptional regulator</fullName>
    </submittedName>
</protein>
<dbReference type="SUPFAM" id="SSF46689">
    <property type="entry name" value="Homeodomain-like"/>
    <property type="match status" value="1"/>
</dbReference>
<dbReference type="Proteomes" id="UP001595772">
    <property type="component" value="Unassembled WGS sequence"/>
</dbReference>
<sequence length="187" mass="22008">MVNEKLDRRKKYTRMVLKDGLIALLKTKPISAVTVKEICELADINRSTFYSHYKDPFDLLDQMEEEIIEDMNTYLNQYNFTKEEESLKMTERLLEYIFSKREICHTLLNENGDSSFETRVMTVAQKFLIQNWMDINAFQTNRYEYVSVFVISGSIHIIKHWLANNMDQTPKEIALIINHIANNGLKG</sequence>
<dbReference type="PANTHER" id="PTHR43479:SF7">
    <property type="entry name" value="TETR-FAMILY TRANSCRIPTIONAL REGULATOR"/>
    <property type="match status" value="1"/>
</dbReference>
<keyword evidence="2 3" id="KW-0238">DNA-binding</keyword>
<dbReference type="PANTHER" id="PTHR43479">
    <property type="entry name" value="ACREF/ENVCD OPERON REPRESSOR-RELATED"/>
    <property type="match status" value="1"/>
</dbReference>
<dbReference type="InterPro" id="IPR001647">
    <property type="entry name" value="HTH_TetR"/>
</dbReference>
<dbReference type="InterPro" id="IPR039532">
    <property type="entry name" value="TetR_C_Firmicutes"/>
</dbReference>
<reference evidence="6" key="1">
    <citation type="journal article" date="2019" name="Int. J. Syst. Evol. Microbiol.">
        <title>The Global Catalogue of Microorganisms (GCM) 10K type strain sequencing project: providing services to taxonomists for standard genome sequencing and annotation.</title>
        <authorList>
            <consortium name="The Broad Institute Genomics Platform"/>
            <consortium name="The Broad Institute Genome Sequencing Center for Infectious Disease"/>
            <person name="Wu L."/>
            <person name="Ma J."/>
        </authorList>
    </citation>
    <scope>NUCLEOTIDE SEQUENCE [LARGE SCALE GENOMIC DNA]</scope>
    <source>
        <strain evidence="6">IBRC-M 10703</strain>
    </source>
</reference>
<accession>A0ABV8H0M3</accession>
<evidence type="ECO:0000256" key="2">
    <source>
        <dbReference type="ARBA" id="ARBA00023125"/>
    </source>
</evidence>
<dbReference type="RefSeq" id="WP_379496896.1">
    <property type="nucleotide sequence ID" value="NZ_JBHSAO010000008.1"/>
</dbReference>
<keyword evidence="6" id="KW-1185">Reference proteome</keyword>
<evidence type="ECO:0000256" key="1">
    <source>
        <dbReference type="ARBA" id="ARBA00022491"/>
    </source>
</evidence>
<evidence type="ECO:0000259" key="4">
    <source>
        <dbReference type="PROSITE" id="PS50977"/>
    </source>
</evidence>
<organism evidence="5 6">
    <name type="scientific">Oceanobacillus longus</name>
    <dbReference type="NCBI Taxonomy" id="930120"/>
    <lineage>
        <taxon>Bacteria</taxon>
        <taxon>Bacillati</taxon>
        <taxon>Bacillota</taxon>
        <taxon>Bacilli</taxon>
        <taxon>Bacillales</taxon>
        <taxon>Bacillaceae</taxon>
        <taxon>Oceanobacillus</taxon>
    </lineage>
</organism>
<proteinExistence type="predicted"/>
<feature type="domain" description="HTH tetR-type" evidence="4">
    <location>
        <begin position="11"/>
        <end position="71"/>
    </location>
</feature>
<evidence type="ECO:0000313" key="5">
    <source>
        <dbReference type="EMBL" id="MFC4024400.1"/>
    </source>
</evidence>
<dbReference type="PROSITE" id="PS50977">
    <property type="entry name" value="HTH_TETR_2"/>
    <property type="match status" value="1"/>
</dbReference>
<evidence type="ECO:0000313" key="6">
    <source>
        <dbReference type="Proteomes" id="UP001595772"/>
    </source>
</evidence>
<evidence type="ECO:0000256" key="3">
    <source>
        <dbReference type="PROSITE-ProRule" id="PRU00335"/>
    </source>
</evidence>
<dbReference type="InterPro" id="IPR050624">
    <property type="entry name" value="HTH-type_Tx_Regulator"/>
</dbReference>
<keyword evidence="1" id="KW-0678">Repressor</keyword>
<dbReference type="EMBL" id="JBHSAO010000008">
    <property type="protein sequence ID" value="MFC4024400.1"/>
    <property type="molecule type" value="Genomic_DNA"/>
</dbReference>
<name>A0ABV8H0M3_9BACI</name>
<feature type="DNA-binding region" description="H-T-H motif" evidence="3">
    <location>
        <begin position="34"/>
        <end position="53"/>
    </location>
</feature>